<keyword evidence="2" id="KW-0472">Membrane</keyword>
<keyword evidence="2" id="KW-1133">Transmembrane helix</keyword>
<accession>A0A9D3WTA7</accession>
<proteinExistence type="predicted"/>
<dbReference type="PANTHER" id="PTHR37858">
    <property type="entry name" value="HYPOTHETICAL PROTEIN LOC689589"/>
    <property type="match status" value="1"/>
</dbReference>
<keyword evidence="4" id="KW-1185">Reference proteome</keyword>
<evidence type="ECO:0000313" key="4">
    <source>
        <dbReference type="Proteomes" id="UP000827986"/>
    </source>
</evidence>
<evidence type="ECO:0000256" key="1">
    <source>
        <dbReference type="SAM" id="MobiDB-lite"/>
    </source>
</evidence>
<keyword evidence="2" id="KW-0812">Transmembrane</keyword>
<dbReference type="Pfam" id="PF15842">
    <property type="entry name" value="DUF4718"/>
    <property type="match status" value="1"/>
</dbReference>
<comment type="caution">
    <text evidence="3">The sequence shown here is derived from an EMBL/GenBank/DDBJ whole genome shotgun (WGS) entry which is preliminary data.</text>
</comment>
<dbReference type="InterPro" id="IPR031695">
    <property type="entry name" value="DUF4718"/>
</dbReference>
<gene>
    <name evidence="3" type="ORF">KIL84_015773</name>
</gene>
<feature type="region of interest" description="Disordered" evidence="1">
    <location>
        <begin position="920"/>
        <end position="957"/>
    </location>
</feature>
<name>A0A9D3WTA7_9SAUR</name>
<dbReference type="EMBL" id="JAHDVG010000487">
    <property type="protein sequence ID" value="KAH1166601.1"/>
    <property type="molecule type" value="Genomic_DNA"/>
</dbReference>
<evidence type="ECO:0000313" key="3">
    <source>
        <dbReference type="EMBL" id="KAH1166601.1"/>
    </source>
</evidence>
<reference evidence="3" key="1">
    <citation type="submission" date="2021-09" db="EMBL/GenBank/DDBJ databases">
        <title>The genome of Mauremys mutica provides insights into the evolution of semi-aquatic lifestyle.</title>
        <authorList>
            <person name="Gong S."/>
            <person name="Gao Y."/>
        </authorList>
    </citation>
    <scope>NUCLEOTIDE SEQUENCE</scope>
    <source>
        <strain evidence="3">MM-2020</strain>
        <tissue evidence="3">Muscle</tissue>
    </source>
</reference>
<evidence type="ECO:0000256" key="2">
    <source>
        <dbReference type="SAM" id="Phobius"/>
    </source>
</evidence>
<feature type="transmembrane region" description="Helical" evidence="2">
    <location>
        <begin position="720"/>
        <end position="747"/>
    </location>
</feature>
<organism evidence="3 4">
    <name type="scientific">Mauremys mutica</name>
    <name type="common">yellowpond turtle</name>
    <dbReference type="NCBI Taxonomy" id="74926"/>
    <lineage>
        <taxon>Eukaryota</taxon>
        <taxon>Metazoa</taxon>
        <taxon>Chordata</taxon>
        <taxon>Craniata</taxon>
        <taxon>Vertebrata</taxon>
        <taxon>Euteleostomi</taxon>
        <taxon>Archelosauria</taxon>
        <taxon>Testudinata</taxon>
        <taxon>Testudines</taxon>
        <taxon>Cryptodira</taxon>
        <taxon>Durocryptodira</taxon>
        <taxon>Testudinoidea</taxon>
        <taxon>Geoemydidae</taxon>
        <taxon>Geoemydinae</taxon>
        <taxon>Mauremys</taxon>
    </lineage>
</organism>
<dbReference type="AlphaFoldDB" id="A0A9D3WTA7"/>
<dbReference type="Proteomes" id="UP000827986">
    <property type="component" value="Unassembled WGS sequence"/>
</dbReference>
<sequence>MAPVGASVCARVLASREASAEMLPKSSVIKRCCRRKAASPRGVATEMPLIFGGILAAMPLDVATSQRHFGGCLSAGHGPQWLVVWCPPPGKGYIKECQLLSMVTVNNSSNKISQLVDPEQSTLKKYLLISHGVWQNTSTVGRNSKISKTKSEATRRKTDKYKHQWKLLRNNILNIFMNQNKPQLITNEGIKTQVSKKWTGSGKITSTETNAELTEKARKILKLGKTENTKIISQHKINSHLQNEFKIVEKKTANNKIKQLQRKLCCNSGIFNKCFGTKPSLINTFLTANFLSTVKGKCCRKNPKDLQSILVLNLVKNQMVNESSQNQTKTMTKEKNKCTNKRILAFVKQKELAEKSSKTWDWERIGAISRDQHKILTDARKVLKSAEKKSQHTELQKYGHIPKEFQEITGSVNNIPNGISSWKRKSERMSTRPYSKNQNILNSMKQRSAGLQKGQPNMKDIDGMYTTGKSDKNNGSIDVSFNSLPEVGIKVILQGKEQRTKTTPKSVDENQRSSTQAMILQRGKENVQEKWSIYKTGSSRTHERKQDTFKTKASRKQKWRGNPVEVHIPKKESTVFRVEGLEYSSRNDHVEPIKLNSVFPTTKYAVSVKQALFTPEIGQAKSSRHVGKMVTHSTSTSWKVKQKYLSFARKDLNVKARRAAVSNKRTVNSKYKKINKRDYLPVSSIYPYKHSSQSVSDGERRKQSTQGESVKISVDFVNHLVSVLVAGATIVGIAFFALGLGVFFLFYKRRQIFQFLRTIMKDEELPNKFVPIDAQHYKHMSLSQSFHVGKSQDFQGRGSLMGKSMNLTLDTGVQNPTAYDFSEQNSYSDRSFAHELDHWPPTSAQALKLTKSDKTLSEKLNYSSCDDEENENSTKTFPQLGKARIPKSRLEDNTVISSPFNETLTVVKSSEDITHLPISESAQRSMGNICKSHSLDSSSLTGCDRSRFPEPDNDLNE</sequence>
<protein>
    <submittedName>
        <fullName evidence="3">Uncharacterized protein</fullName>
    </submittedName>
</protein>
<dbReference type="PANTHER" id="PTHR37858:SF1">
    <property type="entry name" value="CHROMOSOME 1 OPEN READING FRAME 185"/>
    <property type="match status" value="1"/>
</dbReference>